<evidence type="ECO:0000313" key="5">
    <source>
        <dbReference type="Proteomes" id="UP000587396"/>
    </source>
</evidence>
<evidence type="ECO:0000313" key="4">
    <source>
        <dbReference type="EMBL" id="MBC2888230.1"/>
    </source>
</evidence>
<feature type="region of interest" description="Disordered" evidence="1">
    <location>
        <begin position="810"/>
        <end position="832"/>
    </location>
</feature>
<evidence type="ECO:0000256" key="2">
    <source>
        <dbReference type="SAM" id="Phobius"/>
    </source>
</evidence>
<evidence type="ECO:0000256" key="3">
    <source>
        <dbReference type="SAM" id="SignalP"/>
    </source>
</evidence>
<keyword evidence="2" id="KW-0472">Membrane</keyword>
<dbReference type="AlphaFoldDB" id="A0A842JGP8"/>
<feature type="compositionally biased region" description="Low complexity" evidence="1">
    <location>
        <begin position="820"/>
        <end position="830"/>
    </location>
</feature>
<keyword evidence="2" id="KW-1133">Transmembrane helix</keyword>
<dbReference type="EMBL" id="JACMSE010000001">
    <property type="protein sequence ID" value="MBC2888230.1"/>
    <property type="molecule type" value="Genomic_DNA"/>
</dbReference>
<proteinExistence type="predicted"/>
<organism evidence="4 5">
    <name type="scientific">Gordonibacter massiliensis</name>
    <name type="common">ex Traore et al. 2017</name>
    <dbReference type="NCBI Taxonomy" id="1841863"/>
    <lineage>
        <taxon>Bacteria</taxon>
        <taxon>Bacillati</taxon>
        <taxon>Actinomycetota</taxon>
        <taxon>Coriobacteriia</taxon>
        <taxon>Eggerthellales</taxon>
        <taxon>Eggerthellaceae</taxon>
        <taxon>Gordonibacter</taxon>
    </lineage>
</organism>
<protein>
    <submittedName>
        <fullName evidence="4">Uncharacterized protein</fullName>
    </submittedName>
</protein>
<keyword evidence="2" id="KW-0812">Transmembrane</keyword>
<keyword evidence="5" id="KW-1185">Reference proteome</keyword>
<reference evidence="4 5" key="1">
    <citation type="submission" date="2020-08" db="EMBL/GenBank/DDBJ databases">
        <authorList>
            <person name="Liu C."/>
            <person name="Sun Q."/>
        </authorList>
    </citation>
    <scope>NUCLEOTIDE SEQUENCE [LARGE SCALE GENOMIC DNA]</scope>
    <source>
        <strain evidence="4 5">N22</strain>
    </source>
</reference>
<feature type="transmembrane region" description="Helical" evidence="2">
    <location>
        <begin position="842"/>
        <end position="864"/>
    </location>
</feature>
<name>A0A842JGP8_9ACTN</name>
<gene>
    <name evidence="4" type="ORF">H7313_02540</name>
</gene>
<sequence length="880" mass="96591">MSDTERIFRRNRARTLARHSRCALACVLAFCLAFLPFAPRIDSGEPVIEPTRAYAGPAEFLTEKLADETIDFVDDAIVSSLDYAAEKTGYNLFSKAADLLTLPSGKGDREIEKLCNEILSQLGAVDQDIKDIGDQLTSEILKLGAVYSTDQWANDRRTLTEMAQKYTDAYNYYQHFLDATQNYSKAQESGDTQGAEGFKTKMEGYLQNFADSFDPAKTGDPISFASDIRKLASVCCETYPNYGVQNPAGSTLPQLYLLKEANGVCDQTQAYEHQKFATISAQANECMEAFAKLAYVNRLWVDYQASLSPDGQAPAQYLTEQETVINETVQAINDLGAQAERYAGTLMRPYDFNVDVDMSYTERGSTHMYGHYLAFSRPIDLNLYAVWSRYTMSAYQGKALNSSAPFLLLKTDHGALVHRDLIVYERDTMPTPRGTNYWDYSTMNQDWYNLVSTYDSNYRLVEGAGDFATLVNPQSYALSGGHDLFSYLTGYGDMDASLLPPSSTTALIQKWYPADKTHDMSEHFNHPGMVGSWCFTYDYVADLTNYTLNQSSHELSNRVKNANTSPYHYDKNLYDQPMLVMLTGSSSQSHTIGIEQQPDASITVRDDNGNDIASGSHRRSSDKLSIILNAGDSFESLDLMDHRGNVLDTLLTADGFNLCADEHGLVTLSTSMPYKDCVIRVTTKNSAPSETADESLCSIDGVVDGQTFAPGDPIVFSAEGANVEADHAWGAARLRPSSWRIESLSDGGIVEVADGAWSAHPFEALLATGGLNEGMYRIVVTFARERSEDGVWIDMGAPYRLGRSFTLASAPVEPEPAPGAPDNAGPAQGGSALAATGDPLPLVPFVGIGIFSLIACAAAAFACARRNRPATRNDRRAAQR</sequence>
<dbReference type="Proteomes" id="UP000587396">
    <property type="component" value="Unassembled WGS sequence"/>
</dbReference>
<keyword evidence="3" id="KW-0732">Signal</keyword>
<feature type="chain" id="PRO_5038613588" evidence="3">
    <location>
        <begin position="39"/>
        <end position="880"/>
    </location>
</feature>
<dbReference type="RefSeq" id="WP_185904194.1">
    <property type="nucleotide sequence ID" value="NZ_JACMSE010000001.1"/>
</dbReference>
<evidence type="ECO:0000256" key="1">
    <source>
        <dbReference type="SAM" id="MobiDB-lite"/>
    </source>
</evidence>
<comment type="caution">
    <text evidence="4">The sequence shown here is derived from an EMBL/GenBank/DDBJ whole genome shotgun (WGS) entry which is preliminary data.</text>
</comment>
<feature type="signal peptide" evidence="3">
    <location>
        <begin position="1"/>
        <end position="38"/>
    </location>
</feature>
<accession>A0A842JGP8</accession>